<reference evidence="7 8" key="1">
    <citation type="journal article" date="2018" name="Nat. Biotechnol.">
        <title>A standardized bacterial taxonomy based on genome phylogeny substantially revises the tree of life.</title>
        <authorList>
            <person name="Parks D.H."/>
            <person name="Chuvochina M."/>
            <person name="Waite D.W."/>
            <person name="Rinke C."/>
            <person name="Skarshewski A."/>
            <person name="Chaumeil P.A."/>
            <person name="Hugenholtz P."/>
        </authorList>
    </citation>
    <scope>NUCLEOTIDE SEQUENCE [LARGE SCALE GENOMIC DNA]</scope>
    <source>
        <strain evidence="7">UBA8739</strain>
    </source>
</reference>
<accession>A0A3B9IHJ2</accession>
<feature type="region of interest" description="Disordered" evidence="5">
    <location>
        <begin position="301"/>
        <end position="320"/>
    </location>
</feature>
<protein>
    <submittedName>
        <fullName evidence="7">LysR family transcriptional regulator</fullName>
    </submittedName>
</protein>
<dbReference type="PROSITE" id="PS50931">
    <property type="entry name" value="HTH_LYSR"/>
    <property type="match status" value="1"/>
</dbReference>
<dbReference type="InterPro" id="IPR005119">
    <property type="entry name" value="LysR_subst-bd"/>
</dbReference>
<dbReference type="GO" id="GO:0043565">
    <property type="term" value="F:sequence-specific DNA binding"/>
    <property type="evidence" value="ECO:0007669"/>
    <property type="project" value="TreeGrafter"/>
</dbReference>
<dbReference type="SUPFAM" id="SSF53850">
    <property type="entry name" value="Periplasmic binding protein-like II"/>
    <property type="match status" value="1"/>
</dbReference>
<evidence type="ECO:0000256" key="5">
    <source>
        <dbReference type="SAM" id="MobiDB-lite"/>
    </source>
</evidence>
<dbReference type="Proteomes" id="UP000257706">
    <property type="component" value="Unassembled WGS sequence"/>
</dbReference>
<dbReference type="PANTHER" id="PTHR30537">
    <property type="entry name" value="HTH-TYPE TRANSCRIPTIONAL REGULATOR"/>
    <property type="match status" value="1"/>
</dbReference>
<sequence>MDRLEAMGFLLAALEAGSFSAAARRLGVPAATLTRRIDQLERVTGATLLIRTTRRLVLTDAGQRYVEGARRIVAEVRDMEREAAGEFIEPTGRLVVSAPRMFGRLHVQPVIHDFLRRHAAISVVLHLSDGNVDLAAGAADLAVRIGVLPDSSLIATRLGRMRVVTVASPALLDRHGEPHHPDDLAGLPGVVFDMPPSDRLAHAPARSRGPDPGPCTATRLIVTGAEAAVDAAVAGVGVVRLLHYQAAQALADGRLRLVLEAFEPEPAPVHVLHAPLAQLPQKTRYFIDFASARIRASVQALAMPPEDDKTPPQPIGRGGA</sequence>
<evidence type="ECO:0000256" key="3">
    <source>
        <dbReference type="ARBA" id="ARBA00023125"/>
    </source>
</evidence>
<dbReference type="Gene3D" id="3.40.190.290">
    <property type="match status" value="1"/>
</dbReference>
<dbReference type="FunFam" id="1.10.10.10:FF:000001">
    <property type="entry name" value="LysR family transcriptional regulator"/>
    <property type="match status" value="1"/>
</dbReference>
<keyword evidence="4" id="KW-0804">Transcription</keyword>
<dbReference type="GO" id="GO:0006351">
    <property type="term" value="P:DNA-templated transcription"/>
    <property type="evidence" value="ECO:0007669"/>
    <property type="project" value="TreeGrafter"/>
</dbReference>
<keyword evidence="2" id="KW-0805">Transcription regulation</keyword>
<evidence type="ECO:0000313" key="7">
    <source>
        <dbReference type="EMBL" id="HAE47188.1"/>
    </source>
</evidence>
<evidence type="ECO:0000256" key="4">
    <source>
        <dbReference type="ARBA" id="ARBA00023163"/>
    </source>
</evidence>
<dbReference type="GO" id="GO:0003700">
    <property type="term" value="F:DNA-binding transcription factor activity"/>
    <property type="evidence" value="ECO:0007669"/>
    <property type="project" value="InterPro"/>
</dbReference>
<dbReference type="Pfam" id="PF03466">
    <property type="entry name" value="LysR_substrate"/>
    <property type="match status" value="1"/>
</dbReference>
<name>A0A3B9IHJ2_9PROT</name>
<dbReference type="InterPro" id="IPR058163">
    <property type="entry name" value="LysR-type_TF_proteobact-type"/>
</dbReference>
<keyword evidence="3" id="KW-0238">DNA-binding</keyword>
<organism evidence="7 8">
    <name type="scientific">Tistrella mobilis</name>
    <dbReference type="NCBI Taxonomy" id="171437"/>
    <lineage>
        <taxon>Bacteria</taxon>
        <taxon>Pseudomonadati</taxon>
        <taxon>Pseudomonadota</taxon>
        <taxon>Alphaproteobacteria</taxon>
        <taxon>Geminicoccales</taxon>
        <taxon>Geminicoccaceae</taxon>
        <taxon>Tistrella</taxon>
    </lineage>
</organism>
<gene>
    <name evidence="7" type="ORF">DCK97_07180</name>
</gene>
<comment type="similarity">
    <text evidence="1">Belongs to the LysR transcriptional regulatory family.</text>
</comment>
<dbReference type="PANTHER" id="PTHR30537:SF5">
    <property type="entry name" value="HTH-TYPE TRANSCRIPTIONAL ACTIVATOR TTDR-RELATED"/>
    <property type="match status" value="1"/>
</dbReference>
<proteinExistence type="inferred from homology"/>
<evidence type="ECO:0000259" key="6">
    <source>
        <dbReference type="PROSITE" id="PS50931"/>
    </source>
</evidence>
<evidence type="ECO:0000256" key="2">
    <source>
        <dbReference type="ARBA" id="ARBA00023015"/>
    </source>
</evidence>
<dbReference type="Gene3D" id="1.10.10.10">
    <property type="entry name" value="Winged helix-like DNA-binding domain superfamily/Winged helix DNA-binding domain"/>
    <property type="match status" value="1"/>
</dbReference>
<dbReference type="InterPro" id="IPR036388">
    <property type="entry name" value="WH-like_DNA-bd_sf"/>
</dbReference>
<comment type="caution">
    <text evidence="7">The sequence shown here is derived from an EMBL/GenBank/DDBJ whole genome shotgun (WGS) entry which is preliminary data.</text>
</comment>
<evidence type="ECO:0000313" key="8">
    <source>
        <dbReference type="Proteomes" id="UP000257706"/>
    </source>
</evidence>
<dbReference type="EMBL" id="DMAI01000114">
    <property type="protein sequence ID" value="HAE47188.1"/>
    <property type="molecule type" value="Genomic_DNA"/>
</dbReference>
<dbReference type="Pfam" id="PF00126">
    <property type="entry name" value="HTH_1"/>
    <property type="match status" value="1"/>
</dbReference>
<dbReference type="InterPro" id="IPR000847">
    <property type="entry name" value="LysR_HTH_N"/>
</dbReference>
<dbReference type="AlphaFoldDB" id="A0A3B9IHJ2"/>
<feature type="domain" description="HTH lysR-type" evidence="6">
    <location>
        <begin position="1"/>
        <end position="59"/>
    </location>
</feature>
<dbReference type="InterPro" id="IPR036390">
    <property type="entry name" value="WH_DNA-bd_sf"/>
</dbReference>
<dbReference type="SUPFAM" id="SSF46785">
    <property type="entry name" value="Winged helix' DNA-binding domain"/>
    <property type="match status" value="1"/>
</dbReference>
<evidence type="ECO:0000256" key="1">
    <source>
        <dbReference type="ARBA" id="ARBA00009437"/>
    </source>
</evidence>